<protein>
    <submittedName>
        <fullName evidence="2">Uncharacterized protein</fullName>
    </submittedName>
</protein>
<gene>
    <name evidence="2" type="ORF">U1T56_13520</name>
</gene>
<dbReference type="Proteomes" id="UP001375743">
    <property type="component" value="Unassembled WGS sequence"/>
</dbReference>
<evidence type="ECO:0000256" key="1">
    <source>
        <dbReference type="SAM" id="MobiDB-lite"/>
    </source>
</evidence>
<evidence type="ECO:0000313" key="2">
    <source>
        <dbReference type="EMBL" id="MEK0084177.1"/>
    </source>
</evidence>
<accession>A0ABU8XSK6</accession>
<comment type="caution">
    <text evidence="2">The sequence shown here is derived from an EMBL/GenBank/DDBJ whole genome shotgun (WGS) entry which is preliminary data.</text>
</comment>
<reference evidence="2 3" key="1">
    <citation type="submission" date="2024-01" db="EMBL/GenBank/DDBJ databases">
        <title>Multi-omics insights into the function and evolution of sodium benzoate biodegradation pathways in Benzoatithermus flavus gen. nov., sp. nov. from hot spring.</title>
        <authorList>
            <person name="Hu C.-J."/>
            <person name="Li W.-J."/>
        </authorList>
    </citation>
    <scope>NUCLEOTIDE SEQUENCE [LARGE SCALE GENOMIC DNA]</scope>
    <source>
        <strain evidence="2 3">SYSU G07066</strain>
    </source>
</reference>
<sequence>MSTINLEAALIAMGVVLATATFLSVPPAHATIVAQIGKAVRTADGIIVLARQGADDAKHDDRGGKGRKGGKGRGGKDDGRHHR</sequence>
<feature type="compositionally biased region" description="Basic and acidic residues" evidence="1">
    <location>
        <begin position="53"/>
        <end position="64"/>
    </location>
</feature>
<dbReference type="EMBL" id="JBBLZC010000012">
    <property type="protein sequence ID" value="MEK0084177.1"/>
    <property type="molecule type" value="Genomic_DNA"/>
</dbReference>
<proteinExistence type="predicted"/>
<evidence type="ECO:0000313" key="3">
    <source>
        <dbReference type="Proteomes" id="UP001375743"/>
    </source>
</evidence>
<feature type="compositionally biased region" description="Basic and acidic residues" evidence="1">
    <location>
        <begin position="74"/>
        <end position="83"/>
    </location>
</feature>
<feature type="region of interest" description="Disordered" evidence="1">
    <location>
        <begin position="53"/>
        <end position="83"/>
    </location>
</feature>
<name>A0ABU8XSK6_9PROT</name>
<keyword evidence="3" id="KW-1185">Reference proteome</keyword>
<organism evidence="2 3">
    <name type="scientific">Benzoatithermus flavus</name>
    <dbReference type="NCBI Taxonomy" id="3108223"/>
    <lineage>
        <taxon>Bacteria</taxon>
        <taxon>Pseudomonadati</taxon>
        <taxon>Pseudomonadota</taxon>
        <taxon>Alphaproteobacteria</taxon>
        <taxon>Geminicoccales</taxon>
        <taxon>Geminicoccaceae</taxon>
        <taxon>Benzoatithermus</taxon>
    </lineage>
</organism>
<dbReference type="RefSeq" id="WP_418160023.1">
    <property type="nucleotide sequence ID" value="NZ_JBBLZC010000012.1"/>
</dbReference>